<keyword evidence="3" id="KW-1185">Reference proteome</keyword>
<dbReference type="EMBL" id="JAHRHJ020000011">
    <property type="protein sequence ID" value="KAH9294703.1"/>
    <property type="molecule type" value="Genomic_DNA"/>
</dbReference>
<sequence>PTISNKVDELEKRIHSLEKKQVEDVSLPPGPTSTPSSSKRKGETPPQPPIIISDGEEDQSISTRCLRAALSLSLRHQRK</sequence>
<evidence type="ECO:0000313" key="3">
    <source>
        <dbReference type="Proteomes" id="UP000824469"/>
    </source>
</evidence>
<comment type="caution">
    <text evidence="2">The sequence shown here is derived from an EMBL/GenBank/DDBJ whole genome shotgun (WGS) entry which is preliminary data.</text>
</comment>
<organism evidence="2 3">
    <name type="scientific">Taxus chinensis</name>
    <name type="common">Chinese yew</name>
    <name type="synonym">Taxus wallichiana var. chinensis</name>
    <dbReference type="NCBI Taxonomy" id="29808"/>
    <lineage>
        <taxon>Eukaryota</taxon>
        <taxon>Viridiplantae</taxon>
        <taxon>Streptophyta</taxon>
        <taxon>Embryophyta</taxon>
        <taxon>Tracheophyta</taxon>
        <taxon>Spermatophyta</taxon>
        <taxon>Pinopsida</taxon>
        <taxon>Pinidae</taxon>
        <taxon>Conifers II</taxon>
        <taxon>Cupressales</taxon>
        <taxon>Taxaceae</taxon>
        <taxon>Taxus</taxon>
    </lineage>
</organism>
<dbReference type="AlphaFoldDB" id="A0AA38C9A8"/>
<accession>A0AA38C9A8</accession>
<gene>
    <name evidence="2" type="ORF">KI387_038291</name>
</gene>
<evidence type="ECO:0000256" key="1">
    <source>
        <dbReference type="SAM" id="MobiDB-lite"/>
    </source>
</evidence>
<protein>
    <submittedName>
        <fullName evidence="2">Uncharacterized protein</fullName>
    </submittedName>
</protein>
<feature type="region of interest" description="Disordered" evidence="1">
    <location>
        <begin position="17"/>
        <end position="60"/>
    </location>
</feature>
<reference evidence="2 3" key="1">
    <citation type="journal article" date="2021" name="Nat. Plants">
        <title>The Taxus genome provides insights into paclitaxel biosynthesis.</title>
        <authorList>
            <person name="Xiong X."/>
            <person name="Gou J."/>
            <person name="Liao Q."/>
            <person name="Li Y."/>
            <person name="Zhou Q."/>
            <person name="Bi G."/>
            <person name="Li C."/>
            <person name="Du R."/>
            <person name="Wang X."/>
            <person name="Sun T."/>
            <person name="Guo L."/>
            <person name="Liang H."/>
            <person name="Lu P."/>
            <person name="Wu Y."/>
            <person name="Zhang Z."/>
            <person name="Ro D.K."/>
            <person name="Shang Y."/>
            <person name="Huang S."/>
            <person name="Yan J."/>
        </authorList>
    </citation>
    <scope>NUCLEOTIDE SEQUENCE [LARGE SCALE GENOMIC DNA]</scope>
    <source>
        <strain evidence="2">Ta-2019</strain>
    </source>
</reference>
<feature type="non-terminal residue" evidence="2">
    <location>
        <position position="1"/>
    </location>
</feature>
<feature type="non-terminal residue" evidence="2">
    <location>
        <position position="79"/>
    </location>
</feature>
<evidence type="ECO:0000313" key="2">
    <source>
        <dbReference type="EMBL" id="KAH9294703.1"/>
    </source>
</evidence>
<proteinExistence type="predicted"/>
<name>A0AA38C9A8_TAXCH</name>
<dbReference type="Proteomes" id="UP000824469">
    <property type="component" value="Unassembled WGS sequence"/>
</dbReference>